<dbReference type="Gene3D" id="1.25.40.10">
    <property type="entry name" value="Tetratricopeptide repeat domain"/>
    <property type="match status" value="1"/>
</dbReference>
<dbReference type="OrthoDB" id="9779191at2"/>
<evidence type="ECO:0000256" key="1">
    <source>
        <dbReference type="ARBA" id="ARBA00022729"/>
    </source>
</evidence>
<keyword evidence="3 6" id="KW-0564">Palmitate</keyword>
<keyword evidence="1 6" id="KW-0732">Signal</keyword>
<dbReference type="InterPro" id="IPR017689">
    <property type="entry name" value="BamD"/>
</dbReference>
<dbReference type="AlphaFoldDB" id="E8LJD8"/>
<protein>
    <recommendedName>
        <fullName evidence="6">Outer membrane protein assembly factor BamD</fullName>
    </recommendedName>
</protein>
<dbReference type="SUPFAM" id="SSF48452">
    <property type="entry name" value="TPR-like"/>
    <property type="match status" value="1"/>
</dbReference>
<dbReference type="CDD" id="cd15830">
    <property type="entry name" value="BamD"/>
    <property type="match status" value="1"/>
</dbReference>
<dbReference type="NCBIfam" id="TIGR03302">
    <property type="entry name" value="OM_YfiO"/>
    <property type="match status" value="1"/>
</dbReference>
<name>E8LJD8_SUCHY</name>
<dbReference type="eggNOG" id="COG4105">
    <property type="taxonomic scope" value="Bacteria"/>
</dbReference>
<keyword evidence="5 6" id="KW-0449">Lipoprotein</keyword>
<gene>
    <name evidence="6" type="primary">bamD</name>
    <name evidence="8" type="synonym">yfiO</name>
    <name evidence="8" type="ORF">HMPREF9444_00815</name>
</gene>
<dbReference type="EMBL" id="AEVO01000039">
    <property type="protein sequence ID" value="EFY07361.1"/>
    <property type="molecule type" value="Genomic_DNA"/>
</dbReference>
<comment type="subunit">
    <text evidence="6">Part of the Bam complex.</text>
</comment>
<evidence type="ECO:0000256" key="4">
    <source>
        <dbReference type="ARBA" id="ARBA00023237"/>
    </source>
</evidence>
<comment type="caution">
    <text evidence="8">The sequence shown here is derived from an EMBL/GenBank/DDBJ whole genome shotgun (WGS) entry which is preliminary data.</text>
</comment>
<dbReference type="GO" id="GO:1990063">
    <property type="term" value="C:Bam protein complex"/>
    <property type="evidence" value="ECO:0007669"/>
    <property type="project" value="TreeGrafter"/>
</dbReference>
<dbReference type="InterPro" id="IPR039565">
    <property type="entry name" value="BamD-like"/>
</dbReference>
<dbReference type="InterPro" id="IPR011990">
    <property type="entry name" value="TPR-like_helical_dom_sf"/>
</dbReference>
<reference evidence="8 9" key="1">
    <citation type="submission" date="2011-01" db="EMBL/GenBank/DDBJ databases">
        <authorList>
            <person name="Weinstock G."/>
            <person name="Sodergren E."/>
            <person name="Clifton S."/>
            <person name="Fulton L."/>
            <person name="Fulton B."/>
            <person name="Courtney L."/>
            <person name="Fronick C."/>
            <person name="Harrison M."/>
            <person name="Strong C."/>
            <person name="Farmer C."/>
            <person name="Delahaunty K."/>
            <person name="Markovic C."/>
            <person name="Hall O."/>
            <person name="Minx P."/>
            <person name="Tomlinson C."/>
            <person name="Mitreva M."/>
            <person name="Hou S."/>
            <person name="Chen J."/>
            <person name="Wollam A."/>
            <person name="Pepin K.H."/>
            <person name="Johnson M."/>
            <person name="Bhonagiri V."/>
            <person name="Zhang X."/>
            <person name="Suruliraj S."/>
            <person name="Warren W."/>
            <person name="Chinwalla A."/>
            <person name="Mardis E.R."/>
            <person name="Wilson R.K."/>
        </authorList>
    </citation>
    <scope>NUCLEOTIDE SEQUENCE [LARGE SCALE GENOMIC DNA]</scope>
    <source>
        <strain evidence="9">DSM 22608 / JCM 16073 / KCTC 15190 / YIT 12066</strain>
    </source>
</reference>
<dbReference type="Pfam" id="PF13525">
    <property type="entry name" value="YfiO"/>
    <property type="match status" value="1"/>
</dbReference>
<evidence type="ECO:0000256" key="3">
    <source>
        <dbReference type="ARBA" id="ARBA00023139"/>
    </source>
</evidence>
<keyword evidence="2 6" id="KW-0472">Membrane</keyword>
<evidence type="ECO:0000259" key="7">
    <source>
        <dbReference type="Pfam" id="PF13525"/>
    </source>
</evidence>
<dbReference type="HOGENOM" id="CLU_065982_0_2_6"/>
<keyword evidence="9" id="KW-1185">Reference proteome</keyword>
<evidence type="ECO:0000256" key="2">
    <source>
        <dbReference type="ARBA" id="ARBA00023136"/>
    </source>
</evidence>
<dbReference type="GO" id="GO:0051205">
    <property type="term" value="P:protein insertion into membrane"/>
    <property type="evidence" value="ECO:0007669"/>
    <property type="project" value="UniProtKB-UniRule"/>
</dbReference>
<evidence type="ECO:0000256" key="5">
    <source>
        <dbReference type="ARBA" id="ARBA00023288"/>
    </source>
</evidence>
<feature type="domain" description="Outer membrane lipoprotein BamD-like" evidence="7">
    <location>
        <begin position="44"/>
        <end position="247"/>
    </location>
</feature>
<dbReference type="HAMAP" id="MF_00922">
    <property type="entry name" value="OM_assembly_BamD"/>
    <property type="match status" value="1"/>
</dbReference>
<evidence type="ECO:0000313" key="8">
    <source>
        <dbReference type="EMBL" id="EFY07361.1"/>
    </source>
</evidence>
<sequence>MTRQSGLEDLLMIKFFLPLIVGAAVALTACSSANYNKDEVPNIAPDAMYSVAQNAMASGDFQRAKQYLEAIDSRYPFGELADQVQLDLIYVYYKMRDSEKTSAQINRFMRLNPTSQYTDYVMYMTGLNQIQMRSDILQDFIGLNRSQKDPTQYYEALKTFRNLIETYPESKYAADAHQRMIFIKQQLAEREMAIANYYYERGSYLSTIRHCQNILYSYRGTQYLEPALALMARCYDDLGLPEAAANARSVQEASFGTTSFTAPE</sequence>
<accession>E8LJD8</accession>
<dbReference type="PANTHER" id="PTHR37423:SF1">
    <property type="entry name" value="OUTER MEMBRANE PROTEIN ASSEMBLY FACTOR BAMD"/>
    <property type="match status" value="1"/>
</dbReference>
<comment type="similarity">
    <text evidence="6">Belongs to the BamD family.</text>
</comment>
<dbReference type="GO" id="GO:0043165">
    <property type="term" value="P:Gram-negative-bacterium-type cell outer membrane assembly"/>
    <property type="evidence" value="ECO:0007669"/>
    <property type="project" value="UniProtKB-UniRule"/>
</dbReference>
<comment type="subcellular location">
    <subcellularLocation>
        <location evidence="6">Cell outer membrane</location>
        <topology evidence="6">Lipid-anchor</topology>
    </subcellularLocation>
</comment>
<dbReference type="PANTHER" id="PTHR37423">
    <property type="entry name" value="SOLUBLE LYTIC MUREIN TRANSGLYCOSYLASE-RELATED"/>
    <property type="match status" value="1"/>
</dbReference>
<dbReference type="STRING" id="762983.HMPREF9444_00815"/>
<proteinExistence type="inferred from homology"/>
<comment type="function">
    <text evidence="6">Part of the outer membrane protein assembly complex, which is involved in assembly and insertion of beta-barrel proteins into the outer membrane.</text>
</comment>
<evidence type="ECO:0000313" key="9">
    <source>
        <dbReference type="Proteomes" id="UP000018458"/>
    </source>
</evidence>
<keyword evidence="4 6" id="KW-0998">Cell outer membrane</keyword>
<dbReference type="PROSITE" id="PS51257">
    <property type="entry name" value="PROKAR_LIPOPROTEIN"/>
    <property type="match status" value="1"/>
</dbReference>
<dbReference type="Proteomes" id="UP000018458">
    <property type="component" value="Unassembled WGS sequence"/>
</dbReference>
<evidence type="ECO:0000256" key="6">
    <source>
        <dbReference type="HAMAP-Rule" id="MF_00922"/>
    </source>
</evidence>
<organism evidence="8 9">
    <name type="scientific">Succinatimonas hippei (strain DSM 22608 / JCM 16073 / KCTC 15190 / YIT 12066)</name>
    <dbReference type="NCBI Taxonomy" id="762983"/>
    <lineage>
        <taxon>Bacteria</taxon>
        <taxon>Pseudomonadati</taxon>
        <taxon>Pseudomonadota</taxon>
        <taxon>Gammaproteobacteria</taxon>
        <taxon>Aeromonadales</taxon>
        <taxon>Succinivibrionaceae</taxon>
        <taxon>Succinatimonas</taxon>
    </lineage>
</organism>